<protein>
    <submittedName>
        <fullName evidence="2">NAD(P)-dependent alcohol dehydrogenase</fullName>
    </submittedName>
</protein>
<dbReference type="PANTHER" id="PTHR11695">
    <property type="entry name" value="ALCOHOL DEHYDROGENASE RELATED"/>
    <property type="match status" value="1"/>
</dbReference>
<evidence type="ECO:0000313" key="3">
    <source>
        <dbReference type="Proteomes" id="UP000326570"/>
    </source>
</evidence>
<dbReference type="Gene3D" id="3.90.180.10">
    <property type="entry name" value="Medium-chain alcohol dehydrogenases, catalytic domain"/>
    <property type="match status" value="1"/>
</dbReference>
<dbReference type="GO" id="GO:0016491">
    <property type="term" value="F:oxidoreductase activity"/>
    <property type="evidence" value="ECO:0007669"/>
    <property type="project" value="InterPro"/>
</dbReference>
<dbReference type="CDD" id="cd08267">
    <property type="entry name" value="MDR1"/>
    <property type="match status" value="1"/>
</dbReference>
<accession>A0A5N1J878</accession>
<dbReference type="SUPFAM" id="SSF51735">
    <property type="entry name" value="NAD(P)-binding Rossmann-fold domains"/>
    <property type="match status" value="1"/>
</dbReference>
<dbReference type="Gene3D" id="3.40.50.720">
    <property type="entry name" value="NAD(P)-binding Rossmann-like Domain"/>
    <property type="match status" value="1"/>
</dbReference>
<reference evidence="2 3" key="1">
    <citation type="submission" date="2019-09" db="EMBL/GenBank/DDBJ databases">
        <title>Genome sequence of Adhaeribacter sp. M2.</title>
        <authorList>
            <person name="Srinivasan S."/>
        </authorList>
    </citation>
    <scope>NUCLEOTIDE SEQUENCE [LARGE SCALE GENOMIC DNA]</scope>
    <source>
        <strain evidence="2 3">M2</strain>
    </source>
</reference>
<dbReference type="PANTHER" id="PTHR11695:SF648">
    <property type="entry name" value="ZINC-BINDING OXIDOREDUCTASE"/>
    <property type="match status" value="1"/>
</dbReference>
<dbReference type="InterPro" id="IPR050700">
    <property type="entry name" value="YIM1/Zinc_Alcohol_DH_Fams"/>
</dbReference>
<dbReference type="InterPro" id="IPR013149">
    <property type="entry name" value="ADH-like_C"/>
</dbReference>
<evidence type="ECO:0000313" key="2">
    <source>
        <dbReference type="EMBL" id="KAA9346182.1"/>
    </source>
</evidence>
<dbReference type="SMART" id="SM00829">
    <property type="entry name" value="PKS_ER"/>
    <property type="match status" value="1"/>
</dbReference>
<dbReference type="Pfam" id="PF08240">
    <property type="entry name" value="ADH_N"/>
    <property type="match status" value="1"/>
</dbReference>
<dbReference type="InterPro" id="IPR011032">
    <property type="entry name" value="GroES-like_sf"/>
</dbReference>
<name>A0A5N1J878_9BACT</name>
<dbReference type="EMBL" id="VTWT01000001">
    <property type="protein sequence ID" value="KAA9346182.1"/>
    <property type="molecule type" value="Genomic_DNA"/>
</dbReference>
<feature type="domain" description="Enoyl reductase (ER)" evidence="1">
    <location>
        <begin position="10"/>
        <end position="294"/>
    </location>
</feature>
<dbReference type="Pfam" id="PF00107">
    <property type="entry name" value="ADH_zinc_N"/>
    <property type="match status" value="1"/>
</dbReference>
<dbReference type="Proteomes" id="UP000326570">
    <property type="component" value="Unassembled WGS sequence"/>
</dbReference>
<dbReference type="InterPro" id="IPR036291">
    <property type="entry name" value="NAD(P)-bd_dom_sf"/>
</dbReference>
<gene>
    <name evidence="2" type="ORF">F0P94_00035</name>
</gene>
<dbReference type="AlphaFoldDB" id="A0A5N1J878"/>
<comment type="caution">
    <text evidence="2">The sequence shown here is derived from an EMBL/GenBank/DDBJ whole genome shotgun (WGS) entry which is preliminary data.</text>
</comment>
<dbReference type="InterPro" id="IPR020843">
    <property type="entry name" value="ER"/>
</dbReference>
<dbReference type="InterPro" id="IPR013154">
    <property type="entry name" value="ADH-like_N"/>
</dbReference>
<proteinExistence type="predicted"/>
<dbReference type="SUPFAM" id="SSF50129">
    <property type="entry name" value="GroES-like"/>
    <property type="match status" value="1"/>
</dbReference>
<sequence length="299" mass="32922">MKAVIYERYGSADVLTLQDIAKPVPKNDEVLIRIHATSVTPGDWRMRKADPFLARLFNGLFKPKRVKVLGFELAGVIEEVGKDVKSFKPGDAVFAFCGLRFGGYAEYQCLRESAVIALKPTNMTFEQAATVPLGSLTALSFLRRGKIAAGQKVLIYGASGSVGTFAVQLAKHFGTEVTTVCSTSNIDLVKSLGADKTVDYLKEDFTALDVKFDIIFDAVGKTKKAIAQKLLKPNGRYVSVNGQAKPTKQDLTFIKELIEADKLTSVIDRTYSLDDIQNAHRYVEQFRKRGNVSVRVATE</sequence>
<organism evidence="2 3">
    <name type="scientific">Adhaeribacter soli</name>
    <dbReference type="NCBI Taxonomy" id="2607655"/>
    <lineage>
        <taxon>Bacteria</taxon>
        <taxon>Pseudomonadati</taxon>
        <taxon>Bacteroidota</taxon>
        <taxon>Cytophagia</taxon>
        <taxon>Cytophagales</taxon>
        <taxon>Hymenobacteraceae</taxon>
        <taxon>Adhaeribacter</taxon>
    </lineage>
</organism>
<keyword evidence="3" id="KW-1185">Reference proteome</keyword>
<evidence type="ECO:0000259" key="1">
    <source>
        <dbReference type="SMART" id="SM00829"/>
    </source>
</evidence>